<dbReference type="Proteomes" id="UP000239590">
    <property type="component" value="Unassembled WGS sequence"/>
</dbReference>
<gene>
    <name evidence="1" type="ORF">C5O19_04250</name>
</gene>
<dbReference type="InterPro" id="IPR032595">
    <property type="entry name" value="DUF4905"/>
</dbReference>
<evidence type="ECO:0008006" key="3">
    <source>
        <dbReference type="Google" id="ProtNLM"/>
    </source>
</evidence>
<accession>A0A2S7IMK0</accession>
<reference evidence="2" key="1">
    <citation type="submission" date="2018-02" db="EMBL/GenBank/DDBJ databases">
        <title>Genome sequencing of Solimonas sp. HR-BB.</title>
        <authorList>
            <person name="Lee Y."/>
            <person name="Jeon C.O."/>
        </authorList>
    </citation>
    <scope>NUCLEOTIDE SEQUENCE [LARGE SCALE GENOMIC DNA]</scope>
    <source>
        <strain evidence="2">HR-U</strain>
    </source>
</reference>
<evidence type="ECO:0000313" key="1">
    <source>
        <dbReference type="EMBL" id="PQA58879.1"/>
    </source>
</evidence>
<dbReference type="AlphaFoldDB" id="A0A2S7IMK0"/>
<name>A0A2S7IMK0_9BACT</name>
<dbReference type="OrthoDB" id="932184at2"/>
<sequence length="251" mass="28689">MTSLNVEHSIYKILPDSSQPMLGIELRDADRKTAFVQALQVQNEDFSNLVALIRIEIPWWTNVLGCFQGIFILHTFGEPSVPKPTHLEAFNALTGQKLWSSPETVWLETLGSTLRVKISAEEERFLDLRTGQPVPIIPNEIREETARFPVHYAEGSSHLFPLQKLIRHLTGQQPIGACDYLEFQDSIIFSYYFYESEKLKNDLLVVSKAGNVLFHESLQTGEGLGHTTFIVWRNQLVFIKDQVYLCWHAVS</sequence>
<dbReference type="EMBL" id="PTRA01000001">
    <property type="protein sequence ID" value="PQA58879.1"/>
    <property type="molecule type" value="Genomic_DNA"/>
</dbReference>
<keyword evidence="2" id="KW-1185">Reference proteome</keyword>
<evidence type="ECO:0000313" key="2">
    <source>
        <dbReference type="Proteomes" id="UP000239590"/>
    </source>
</evidence>
<dbReference type="Pfam" id="PF16248">
    <property type="entry name" value="DUF4905"/>
    <property type="match status" value="1"/>
</dbReference>
<protein>
    <recommendedName>
        <fullName evidence="3">DUF4905 domain-containing protein</fullName>
    </recommendedName>
</protein>
<proteinExistence type="predicted"/>
<organism evidence="1 2">
    <name type="scientific">Siphonobacter curvatus</name>
    <dbReference type="NCBI Taxonomy" id="2094562"/>
    <lineage>
        <taxon>Bacteria</taxon>
        <taxon>Pseudomonadati</taxon>
        <taxon>Bacteroidota</taxon>
        <taxon>Cytophagia</taxon>
        <taxon>Cytophagales</taxon>
        <taxon>Cytophagaceae</taxon>
        <taxon>Siphonobacter</taxon>
    </lineage>
</organism>
<dbReference type="RefSeq" id="WP_104710046.1">
    <property type="nucleotide sequence ID" value="NZ_PTRA01000001.1"/>
</dbReference>
<comment type="caution">
    <text evidence="1">The sequence shown here is derived from an EMBL/GenBank/DDBJ whole genome shotgun (WGS) entry which is preliminary data.</text>
</comment>